<dbReference type="EMBL" id="QGNW01000723">
    <property type="protein sequence ID" value="RVW64312.1"/>
    <property type="molecule type" value="Genomic_DNA"/>
</dbReference>
<evidence type="ECO:0000313" key="5">
    <source>
        <dbReference type="Proteomes" id="UP000288805"/>
    </source>
</evidence>
<evidence type="ECO:0000313" key="4">
    <source>
        <dbReference type="EMBL" id="RVW64312.1"/>
    </source>
</evidence>
<protein>
    <recommendedName>
        <fullName evidence="6">DUF4218 domain-containing protein</fullName>
    </recommendedName>
</protein>
<dbReference type="InterPro" id="IPR025312">
    <property type="entry name" value="DUF4216"/>
</dbReference>
<evidence type="ECO:0008006" key="6">
    <source>
        <dbReference type="Google" id="ProtNLM"/>
    </source>
</evidence>
<accession>A0A438FWH6</accession>
<proteinExistence type="predicted"/>
<keyword evidence="1" id="KW-0175">Coiled coil</keyword>
<reference evidence="4 5" key="1">
    <citation type="journal article" date="2018" name="PLoS Genet.">
        <title>Population sequencing reveals clonal diversity and ancestral inbreeding in the grapevine cultivar Chardonnay.</title>
        <authorList>
            <person name="Roach M.J."/>
            <person name="Johnson D.L."/>
            <person name="Bohlmann J."/>
            <person name="van Vuuren H.J."/>
            <person name="Jones S.J."/>
            <person name="Pretorius I.S."/>
            <person name="Schmidt S.A."/>
            <person name="Borneman A.R."/>
        </authorList>
    </citation>
    <scope>NUCLEOTIDE SEQUENCE [LARGE SCALE GENOMIC DNA]</scope>
    <source>
        <strain evidence="5">cv. Chardonnay</strain>
        <tissue evidence="4">Leaf</tissue>
    </source>
</reference>
<evidence type="ECO:0000259" key="2">
    <source>
        <dbReference type="Pfam" id="PF13952"/>
    </source>
</evidence>
<feature type="domain" description="DUF4216" evidence="2">
    <location>
        <begin position="279"/>
        <end position="351"/>
    </location>
</feature>
<sequence length="718" mass="82703">MQQLLPLAIRGVLQKNVCAVIVELCSFFKQLCSKVLKTGQLEHLENDIIVTLCKLERIIPPSFFDVMVHLPIHLASEAKVVGLVQYRWMYPIERYLRTLKSYVRNKSRPEGSIVEGYIAEECTTFCSRYLHDVEMKHDREERNYVVENNITNGGGLTIFKCMGRTIGKSTSRVLSTEEWSQAHLYVLTNCEEVTSFIEEHKQSIRVKPHIRARDVDLIHTREFISWFEECIIQMRHEGPISEHILSLSRGPKVSSFASARDNNPIPGHISYYGVLTDVIELHYLGGNRVFLFKCDWWDVINSGRGIKKDKYGFTCLNFERTICTDEPFVLASQAKQVFYVQNSNEENWHTVVEIQTRGVYDMNQKVSTNDPKPYQQLITLHSQCDVHELVENDLINWDRNDIAGETIQTDVLLSRQENIVERDNEFIHDDDIDDEMSHRRGRVQIVSPEDELENLQQLLDIQLAAATTPSSSDPFDSSDPSVVDEDRLCHRPPHLSDDDWRWLIHFWSTPEAKAQKKEDRSEPNRIEMFTLTHTRKYGTPVDDHSKEIMQLLSQPEGTSSSTSASSRASTSVSSTFVASTYVDEIYTQVMGPERHGRVRGYGFGPTPTSVFGSTSRRRSGVILSTQLENAQEMLIATEQKFTTATEELSNVKDELSHVKETFEEKLIEVQRKTREEVKEEFEEKMIEMQRKMQAQMQAQIQELMMQMMQTISAKAVEI</sequence>
<dbReference type="Pfam" id="PF03004">
    <property type="entry name" value="Transposase_24"/>
    <property type="match status" value="1"/>
</dbReference>
<dbReference type="Proteomes" id="UP000288805">
    <property type="component" value="Unassembled WGS sequence"/>
</dbReference>
<organism evidence="4 5">
    <name type="scientific">Vitis vinifera</name>
    <name type="common">Grape</name>
    <dbReference type="NCBI Taxonomy" id="29760"/>
    <lineage>
        <taxon>Eukaryota</taxon>
        <taxon>Viridiplantae</taxon>
        <taxon>Streptophyta</taxon>
        <taxon>Embryophyta</taxon>
        <taxon>Tracheophyta</taxon>
        <taxon>Spermatophyta</taxon>
        <taxon>Magnoliopsida</taxon>
        <taxon>eudicotyledons</taxon>
        <taxon>Gunneridae</taxon>
        <taxon>Pentapetalae</taxon>
        <taxon>rosids</taxon>
        <taxon>Vitales</taxon>
        <taxon>Vitaceae</taxon>
        <taxon>Viteae</taxon>
        <taxon>Vitis</taxon>
    </lineage>
</organism>
<feature type="domain" description="DUF4218" evidence="3">
    <location>
        <begin position="31"/>
        <end position="143"/>
    </location>
</feature>
<dbReference type="InterPro" id="IPR025452">
    <property type="entry name" value="DUF4218"/>
</dbReference>
<dbReference type="PANTHER" id="PTHR48258:SF3">
    <property type="entry name" value="FK506-BINDING PROTEIN 4-LIKE ISOFORM X1"/>
    <property type="match status" value="1"/>
</dbReference>
<name>A0A438FWH6_VITVI</name>
<comment type="caution">
    <text evidence="4">The sequence shown here is derived from an EMBL/GenBank/DDBJ whole genome shotgun (WGS) entry which is preliminary data.</text>
</comment>
<evidence type="ECO:0000259" key="3">
    <source>
        <dbReference type="Pfam" id="PF13960"/>
    </source>
</evidence>
<dbReference type="PANTHER" id="PTHR48258">
    <property type="entry name" value="DUF4218 DOMAIN-CONTAINING PROTEIN-RELATED"/>
    <property type="match status" value="1"/>
</dbReference>
<gene>
    <name evidence="4" type="ORF">CK203_052296</name>
</gene>
<dbReference type="Pfam" id="PF13960">
    <property type="entry name" value="DUF4218"/>
    <property type="match status" value="1"/>
</dbReference>
<dbReference type="Pfam" id="PF13952">
    <property type="entry name" value="DUF4216"/>
    <property type="match status" value="1"/>
</dbReference>
<feature type="coiled-coil region" evidence="1">
    <location>
        <begin position="627"/>
        <end position="698"/>
    </location>
</feature>
<dbReference type="AlphaFoldDB" id="A0A438FWH6"/>
<evidence type="ECO:0000256" key="1">
    <source>
        <dbReference type="SAM" id="Coils"/>
    </source>
</evidence>
<dbReference type="InterPro" id="IPR004252">
    <property type="entry name" value="Probable_transposase_24"/>
</dbReference>